<evidence type="ECO:0000313" key="3">
    <source>
        <dbReference type="Proteomes" id="UP000576393"/>
    </source>
</evidence>
<feature type="compositionally biased region" description="Low complexity" evidence="1">
    <location>
        <begin position="378"/>
        <end position="398"/>
    </location>
</feature>
<dbReference type="Proteomes" id="UP000576393">
    <property type="component" value="Unassembled WGS sequence"/>
</dbReference>
<feature type="region of interest" description="Disordered" evidence="1">
    <location>
        <begin position="101"/>
        <end position="129"/>
    </location>
</feature>
<name>A0A852UWD1_9ACTN</name>
<reference evidence="2 3" key="1">
    <citation type="submission" date="2020-07" db="EMBL/GenBank/DDBJ databases">
        <title>Sequencing the genomes of 1000 actinobacteria strains.</title>
        <authorList>
            <person name="Klenk H.-P."/>
        </authorList>
    </citation>
    <scope>NUCLEOTIDE SEQUENCE [LARGE SCALE GENOMIC DNA]</scope>
    <source>
        <strain evidence="2 3">DSM 45763</strain>
    </source>
</reference>
<evidence type="ECO:0000313" key="2">
    <source>
        <dbReference type="EMBL" id="NYF37945.1"/>
    </source>
</evidence>
<organism evidence="2 3">
    <name type="scientific">Streptosporangium sandarakinum</name>
    <dbReference type="NCBI Taxonomy" id="1260955"/>
    <lineage>
        <taxon>Bacteria</taxon>
        <taxon>Bacillati</taxon>
        <taxon>Actinomycetota</taxon>
        <taxon>Actinomycetes</taxon>
        <taxon>Streptosporangiales</taxon>
        <taxon>Streptosporangiaceae</taxon>
        <taxon>Streptosporangium</taxon>
    </lineage>
</organism>
<feature type="region of interest" description="Disordered" evidence="1">
    <location>
        <begin position="366"/>
        <end position="438"/>
    </location>
</feature>
<gene>
    <name evidence="2" type="ORF">HDA43_000104</name>
</gene>
<dbReference type="RefSeq" id="WP_218911539.1">
    <property type="nucleotide sequence ID" value="NZ_JACCCO010000001.1"/>
</dbReference>
<feature type="region of interest" description="Disordered" evidence="1">
    <location>
        <begin position="516"/>
        <end position="547"/>
    </location>
</feature>
<feature type="compositionally biased region" description="Low complexity" evidence="1">
    <location>
        <begin position="113"/>
        <end position="122"/>
    </location>
</feature>
<dbReference type="AlphaFoldDB" id="A0A852UWD1"/>
<sequence length="547" mass="58232">MTAPMEIARRVADAVLYEGYLLYPYRASAAKNRMRWQFGVLVPPGFDTTCEHSSSVTECLLERADDAEVRLRLRFLHVRTRLVERAEDGGHRPVAELTVETAGGVPGGVPSPETAGETDPGTAGAGAPGGVTTYLSFEEATERETEVAFPVAELLDGERAADVRLPGDRSVEAITGPSGLARGRVVREHLPLHAVVRARAERVAGPYDLVRLRVRVENVTGWDDPDATREQALRRSLISAHLIIGVTGGAFVSLLDPPEWARPAAETCRNERTWPVLVGEPGHRDVLLSSPIILYDYPDTAPESPGDMFDATEIDEMLHLRTLTLTEEERRQARATDPRATRLLDMVATLPPELAERLHGAIRHLETPARGDTAPRWGSAAGPGAAPEEGASPAGSRAEPPPDPAPGTANPGAAPWDGPGDAFWSDLAAGPGSSPETDAVSVAGVEVARGSRVRLAPGRRRADAHDMFLAGRTARVEAVLTDLDGARHLAVTLDDDPGADLHRSHGRFLYFAPDEIEPLDAPGPAGGPGAGTDAGDAADAPERRDAP</sequence>
<comment type="caution">
    <text evidence="2">The sequence shown here is derived from an EMBL/GenBank/DDBJ whole genome shotgun (WGS) entry which is preliminary data.</text>
</comment>
<evidence type="ECO:0000256" key="1">
    <source>
        <dbReference type="SAM" id="MobiDB-lite"/>
    </source>
</evidence>
<feature type="compositionally biased region" description="Low complexity" evidence="1">
    <location>
        <begin position="406"/>
        <end position="415"/>
    </location>
</feature>
<accession>A0A852UWD1</accession>
<dbReference type="EMBL" id="JACCCO010000001">
    <property type="protein sequence ID" value="NYF37945.1"/>
    <property type="molecule type" value="Genomic_DNA"/>
</dbReference>
<protein>
    <submittedName>
        <fullName evidence="2">Uncharacterized protein</fullName>
    </submittedName>
</protein>
<keyword evidence="3" id="KW-1185">Reference proteome</keyword>
<proteinExistence type="predicted"/>